<evidence type="ECO:0000256" key="2">
    <source>
        <dbReference type="ARBA" id="ARBA00022617"/>
    </source>
</evidence>
<dbReference type="InterPro" id="IPR036909">
    <property type="entry name" value="Cyt_c-like_dom_sf"/>
</dbReference>
<feature type="signal peptide" evidence="7">
    <location>
        <begin position="1"/>
        <end position="19"/>
    </location>
</feature>
<dbReference type="PANTHER" id="PTHR33751:SF9">
    <property type="entry name" value="CYTOCHROME C4"/>
    <property type="match status" value="1"/>
</dbReference>
<proteinExistence type="predicted"/>
<evidence type="ECO:0000313" key="9">
    <source>
        <dbReference type="EMBL" id="NVO78516.1"/>
    </source>
</evidence>
<feature type="domain" description="Cytochrome c" evidence="8">
    <location>
        <begin position="127"/>
        <end position="215"/>
    </location>
</feature>
<evidence type="ECO:0000256" key="4">
    <source>
        <dbReference type="ARBA" id="ARBA00022982"/>
    </source>
</evidence>
<keyword evidence="3 6" id="KW-0479">Metal-binding</keyword>
<evidence type="ECO:0000256" key="6">
    <source>
        <dbReference type="PROSITE-ProRule" id="PRU00433"/>
    </source>
</evidence>
<dbReference type="InterPro" id="IPR050597">
    <property type="entry name" value="Cytochrome_c_Oxidase_Subunit"/>
</dbReference>
<dbReference type="Proteomes" id="UP000588051">
    <property type="component" value="Unassembled WGS sequence"/>
</dbReference>
<dbReference type="PROSITE" id="PS51257">
    <property type="entry name" value="PROKAR_LIPOPROTEIN"/>
    <property type="match status" value="1"/>
</dbReference>
<dbReference type="PANTHER" id="PTHR33751">
    <property type="entry name" value="CBB3-TYPE CYTOCHROME C OXIDASE SUBUNIT FIXP"/>
    <property type="match status" value="1"/>
</dbReference>
<feature type="domain" description="Cytochrome c" evidence="8">
    <location>
        <begin position="33"/>
        <end position="117"/>
    </location>
</feature>
<keyword evidence="10" id="KW-1185">Reference proteome</keyword>
<name>A0A850QR32_9BURK</name>
<keyword evidence="5 6" id="KW-0408">Iron</keyword>
<keyword evidence="4" id="KW-0249">Electron transport</keyword>
<dbReference type="EMBL" id="JABXYJ010000006">
    <property type="protein sequence ID" value="NVO78516.1"/>
    <property type="molecule type" value="Genomic_DNA"/>
</dbReference>
<evidence type="ECO:0000256" key="3">
    <source>
        <dbReference type="ARBA" id="ARBA00022723"/>
    </source>
</evidence>
<comment type="caution">
    <text evidence="9">The sequence shown here is derived from an EMBL/GenBank/DDBJ whole genome shotgun (WGS) entry which is preliminary data.</text>
</comment>
<sequence>MIPTLTRLNLSLTSLAVVALSACSSTERSRALDDSNVKAPVIAMQVCANCHGVTGISTSPNFPHLAGQTPAYLTAQLKSFKTHGRSDPAGFEYMWGLSARLSDQQIAGLADYFSAQRPGTGKQADTAAFQEGKKIFESGIVSSNTPACATCHGAKGEGMGQFPGLAGQHADYVVKQLMVFQRTDERPEGSIMKNIAHGLSKENMDNIAAYLQACLCKNKGCFAHHWRSRHHVVCARRGGILVDRSRPL</sequence>
<keyword evidence="2 6" id="KW-0349">Heme</keyword>
<dbReference type="RefSeq" id="WP_176804047.1">
    <property type="nucleotide sequence ID" value="NZ_JABXYJ010000006.1"/>
</dbReference>
<dbReference type="Pfam" id="PF00034">
    <property type="entry name" value="Cytochrom_C"/>
    <property type="match status" value="2"/>
</dbReference>
<evidence type="ECO:0000256" key="7">
    <source>
        <dbReference type="SAM" id="SignalP"/>
    </source>
</evidence>
<reference evidence="9 10" key="1">
    <citation type="submission" date="2020-06" db="EMBL/GenBank/DDBJ databases">
        <authorList>
            <person name="Qiu C."/>
            <person name="Liu Z."/>
        </authorList>
    </citation>
    <scope>NUCLEOTIDE SEQUENCE [LARGE SCALE GENOMIC DNA]</scope>
    <source>
        <strain evidence="9 10">EM 1</strain>
    </source>
</reference>
<evidence type="ECO:0000259" key="8">
    <source>
        <dbReference type="PROSITE" id="PS51007"/>
    </source>
</evidence>
<dbReference type="PROSITE" id="PS51007">
    <property type="entry name" value="CYTC"/>
    <property type="match status" value="2"/>
</dbReference>
<dbReference type="GO" id="GO:0020037">
    <property type="term" value="F:heme binding"/>
    <property type="evidence" value="ECO:0007669"/>
    <property type="project" value="InterPro"/>
</dbReference>
<dbReference type="GO" id="GO:0009055">
    <property type="term" value="F:electron transfer activity"/>
    <property type="evidence" value="ECO:0007669"/>
    <property type="project" value="InterPro"/>
</dbReference>
<keyword evidence="7" id="KW-0732">Signal</keyword>
<organism evidence="9 10">
    <name type="scientific">Undibacterium oligocarboniphilum</name>
    <dbReference type="NCBI Taxonomy" id="666702"/>
    <lineage>
        <taxon>Bacteria</taxon>
        <taxon>Pseudomonadati</taxon>
        <taxon>Pseudomonadota</taxon>
        <taxon>Betaproteobacteria</taxon>
        <taxon>Burkholderiales</taxon>
        <taxon>Oxalobacteraceae</taxon>
        <taxon>Undibacterium</taxon>
    </lineage>
</organism>
<evidence type="ECO:0000256" key="1">
    <source>
        <dbReference type="ARBA" id="ARBA00022448"/>
    </source>
</evidence>
<dbReference type="InterPro" id="IPR009056">
    <property type="entry name" value="Cyt_c-like_dom"/>
</dbReference>
<dbReference type="AlphaFoldDB" id="A0A850QR32"/>
<evidence type="ECO:0000256" key="5">
    <source>
        <dbReference type="ARBA" id="ARBA00023004"/>
    </source>
</evidence>
<dbReference type="SUPFAM" id="SSF46626">
    <property type="entry name" value="Cytochrome c"/>
    <property type="match status" value="2"/>
</dbReference>
<protein>
    <submittedName>
        <fullName evidence="9">Cytochrome c4</fullName>
    </submittedName>
</protein>
<dbReference type="GO" id="GO:0046872">
    <property type="term" value="F:metal ion binding"/>
    <property type="evidence" value="ECO:0007669"/>
    <property type="project" value="UniProtKB-KW"/>
</dbReference>
<evidence type="ECO:0000313" key="10">
    <source>
        <dbReference type="Proteomes" id="UP000588051"/>
    </source>
</evidence>
<accession>A0A850QR32</accession>
<keyword evidence="1" id="KW-0813">Transport</keyword>
<dbReference type="Gene3D" id="1.10.760.10">
    <property type="entry name" value="Cytochrome c-like domain"/>
    <property type="match status" value="2"/>
</dbReference>
<gene>
    <name evidence="9" type="ORF">HV832_11805</name>
</gene>
<feature type="chain" id="PRO_5032917254" evidence="7">
    <location>
        <begin position="20"/>
        <end position="248"/>
    </location>
</feature>